<dbReference type="GO" id="GO:0005768">
    <property type="term" value="C:endosome"/>
    <property type="evidence" value="ECO:0007669"/>
    <property type="project" value="TreeGrafter"/>
</dbReference>
<name>A0A6A1UPH0_9ROSI</name>
<dbReference type="SUPFAM" id="SSF53335">
    <property type="entry name" value="S-adenosyl-L-methionine-dependent methyltransferases"/>
    <property type="match status" value="2"/>
</dbReference>
<protein>
    <submittedName>
        <fullName evidence="10">Putative methyltransferase PMT10</fullName>
    </submittedName>
</protein>
<proteinExistence type="inferred from homology"/>
<keyword evidence="9" id="KW-0472">Membrane</keyword>
<comment type="similarity">
    <text evidence="2">Belongs to the methyltransferase superfamily.</text>
</comment>
<evidence type="ECO:0000256" key="6">
    <source>
        <dbReference type="ARBA" id="ARBA00023180"/>
    </source>
</evidence>
<dbReference type="GO" id="GO:0005802">
    <property type="term" value="C:trans-Golgi network"/>
    <property type="evidence" value="ECO:0007669"/>
    <property type="project" value="TreeGrafter"/>
</dbReference>
<gene>
    <name evidence="10" type="ORF">CJ030_MR8G020201</name>
</gene>
<dbReference type="GO" id="GO:0032259">
    <property type="term" value="P:methylation"/>
    <property type="evidence" value="ECO:0007669"/>
    <property type="project" value="UniProtKB-KW"/>
</dbReference>
<organism evidence="10 11">
    <name type="scientific">Morella rubra</name>
    <name type="common">Chinese bayberry</name>
    <dbReference type="NCBI Taxonomy" id="262757"/>
    <lineage>
        <taxon>Eukaryota</taxon>
        <taxon>Viridiplantae</taxon>
        <taxon>Streptophyta</taxon>
        <taxon>Embryophyta</taxon>
        <taxon>Tracheophyta</taxon>
        <taxon>Spermatophyta</taxon>
        <taxon>Magnoliopsida</taxon>
        <taxon>eudicotyledons</taxon>
        <taxon>Gunneridae</taxon>
        <taxon>Pentapetalae</taxon>
        <taxon>rosids</taxon>
        <taxon>fabids</taxon>
        <taxon>Fagales</taxon>
        <taxon>Myricaceae</taxon>
        <taxon>Morella</taxon>
    </lineage>
</organism>
<evidence type="ECO:0000256" key="2">
    <source>
        <dbReference type="ARBA" id="ARBA00008361"/>
    </source>
</evidence>
<feature type="transmembrane region" description="Helical" evidence="9">
    <location>
        <begin position="12"/>
        <end position="30"/>
    </location>
</feature>
<keyword evidence="5" id="KW-0735">Signal-anchor</keyword>
<evidence type="ECO:0000256" key="1">
    <source>
        <dbReference type="ARBA" id="ARBA00004606"/>
    </source>
</evidence>
<feature type="compositionally biased region" description="Pro residues" evidence="8">
    <location>
        <begin position="70"/>
        <end position="85"/>
    </location>
</feature>
<evidence type="ECO:0000313" key="10">
    <source>
        <dbReference type="EMBL" id="KAB1202404.1"/>
    </source>
</evidence>
<keyword evidence="3 10" id="KW-0489">Methyltransferase</keyword>
<dbReference type="AlphaFoldDB" id="A0A6A1UPH0"/>
<feature type="region of interest" description="Disordered" evidence="8">
    <location>
        <begin position="49"/>
        <end position="85"/>
    </location>
</feature>
<sequence length="814" mass="92083">MANLSEAVRSPTFVKITAFALLSLSLFFLFDRFSAGYPSLIFSSLPPLTRTTPPPSNPPPLSLATETSLPPSPPPLPPPSPPPPPVDILIRMGIVDETGAMTLDFEVGEIDESITDDELKRWAAATEEEKVGGGGSVKVEKYEVCDQSMRDYVPCLDNVDEIRRLNLGDSVEKYERHCPEEGKGLDCVVPRPERYQVWLSNVPRAEFVGDKGGQKWTSINNDKFVFLGGGRTDKHLNLISKMAPEIAFGQKTRIALDIGSGVADVGALLMQRNVTTLSMARNDVHENQIQFALERGVPAMIATFATHRLLYPSQAFDFIHCLECGVNWTLDDGKLLLEANRMLRAGGYFVWAGEPVHKDQENLQGQWGEVVDLATRICWELVKKKGYIAIWKKPLNNGCYLNRDSRVQPPLCDSNDDPDSVWYVGLKACVTPLPENGYGANVTTWPARLHYPPDRLQSIEMDAYKSRKDIYKAESKFWNEIIDGYVRVFRWKGLKLRNVMDMRAGYGGYIGLKACVTPLPENGYGANVTTWPARLHYPPDRLQSIEMDAYKSRKEIYKAESKYWNEIIDAYVRVFRWKGLKLRNVMDMTAGYGGYVGLKACVTPLPENGYGANVTTWPARLHYPPDRLQSIEMDAYKSRKDIYKAESKFWNEIIDGYVRVFRWKGLKLRNVMDMRAGYGGFAAGLHDFQIDCWVMNVVPVSGPNTLPVIYDRGLIGVRHDWCEPFDTYPRTYDLLHANGLFSVEKKRNKCGTSTIMLEMDRMLRPDGRVYIQDTVDVIDEVKEIASALGWVPVLRDTGEGPHSRWRLLICEKRM</sequence>
<evidence type="ECO:0000256" key="5">
    <source>
        <dbReference type="ARBA" id="ARBA00022968"/>
    </source>
</evidence>
<dbReference type="Gene3D" id="3.40.50.150">
    <property type="entry name" value="Vaccinia Virus protein VP39"/>
    <property type="match status" value="1"/>
</dbReference>
<keyword evidence="6" id="KW-0325">Glycoprotein</keyword>
<evidence type="ECO:0000256" key="8">
    <source>
        <dbReference type="SAM" id="MobiDB-lite"/>
    </source>
</evidence>
<keyword evidence="9" id="KW-1133">Transmembrane helix</keyword>
<keyword evidence="9" id="KW-0812">Transmembrane</keyword>
<accession>A0A6A1UPH0</accession>
<evidence type="ECO:0000313" key="11">
    <source>
        <dbReference type="Proteomes" id="UP000516437"/>
    </source>
</evidence>
<dbReference type="PANTHER" id="PTHR10108:SF1144">
    <property type="entry name" value="METHYLTRANSFERASE PMT10-RELATED"/>
    <property type="match status" value="1"/>
</dbReference>
<dbReference type="PANTHER" id="PTHR10108">
    <property type="entry name" value="SAM-DEPENDENT METHYLTRANSFERASE"/>
    <property type="match status" value="1"/>
</dbReference>
<feature type="compositionally biased region" description="Pro residues" evidence="8">
    <location>
        <begin position="52"/>
        <end position="61"/>
    </location>
</feature>
<dbReference type="Proteomes" id="UP000516437">
    <property type="component" value="Chromosome 8"/>
</dbReference>
<comment type="subcellular location">
    <subcellularLocation>
        <location evidence="7">Endomembrane system</location>
        <topology evidence="7">Single-pass membrane protein</topology>
    </subcellularLocation>
    <subcellularLocation>
        <location evidence="1">Membrane</location>
        <topology evidence="1">Single-pass type II membrane protein</topology>
    </subcellularLocation>
</comment>
<evidence type="ECO:0000256" key="7">
    <source>
        <dbReference type="ARBA" id="ARBA00037847"/>
    </source>
</evidence>
<evidence type="ECO:0000256" key="3">
    <source>
        <dbReference type="ARBA" id="ARBA00022603"/>
    </source>
</evidence>
<keyword evidence="11" id="KW-1185">Reference proteome</keyword>
<comment type="caution">
    <text evidence="10">The sequence shown here is derived from an EMBL/GenBank/DDBJ whole genome shotgun (WGS) entry which is preliminary data.</text>
</comment>
<keyword evidence="4 10" id="KW-0808">Transferase</keyword>
<dbReference type="EMBL" id="RXIC02000026">
    <property type="protein sequence ID" value="KAB1202404.1"/>
    <property type="molecule type" value="Genomic_DNA"/>
</dbReference>
<dbReference type="InterPro" id="IPR029063">
    <property type="entry name" value="SAM-dependent_MTases_sf"/>
</dbReference>
<evidence type="ECO:0000256" key="4">
    <source>
        <dbReference type="ARBA" id="ARBA00022679"/>
    </source>
</evidence>
<dbReference type="Pfam" id="PF03141">
    <property type="entry name" value="Methyltransf_29"/>
    <property type="match status" value="2"/>
</dbReference>
<reference evidence="10 11" key="1">
    <citation type="journal article" date="2019" name="Plant Biotechnol. J.">
        <title>The red bayberry genome and genetic basis of sex determination.</title>
        <authorList>
            <person name="Jia H.M."/>
            <person name="Jia H.J."/>
            <person name="Cai Q.L."/>
            <person name="Wang Y."/>
            <person name="Zhao H.B."/>
            <person name="Yang W.F."/>
            <person name="Wang G.Y."/>
            <person name="Li Y.H."/>
            <person name="Zhan D.L."/>
            <person name="Shen Y.T."/>
            <person name="Niu Q.F."/>
            <person name="Chang L."/>
            <person name="Qiu J."/>
            <person name="Zhao L."/>
            <person name="Xie H.B."/>
            <person name="Fu W.Y."/>
            <person name="Jin J."/>
            <person name="Li X.W."/>
            <person name="Jiao Y."/>
            <person name="Zhou C.C."/>
            <person name="Tu T."/>
            <person name="Chai C.Y."/>
            <person name="Gao J.L."/>
            <person name="Fan L.J."/>
            <person name="van de Weg E."/>
            <person name="Wang J.Y."/>
            <person name="Gao Z.S."/>
        </authorList>
    </citation>
    <scope>NUCLEOTIDE SEQUENCE [LARGE SCALE GENOMIC DNA]</scope>
    <source>
        <tissue evidence="10">Leaves</tissue>
    </source>
</reference>
<dbReference type="OrthoDB" id="2013972at2759"/>
<dbReference type="InterPro" id="IPR004159">
    <property type="entry name" value="Put_SAM_MeTrfase"/>
</dbReference>
<evidence type="ECO:0000256" key="9">
    <source>
        <dbReference type="SAM" id="Phobius"/>
    </source>
</evidence>
<dbReference type="GO" id="GO:0016020">
    <property type="term" value="C:membrane"/>
    <property type="evidence" value="ECO:0007669"/>
    <property type="project" value="UniProtKB-SubCell"/>
</dbReference>
<dbReference type="GO" id="GO:0008168">
    <property type="term" value="F:methyltransferase activity"/>
    <property type="evidence" value="ECO:0007669"/>
    <property type="project" value="UniProtKB-KW"/>
</dbReference>